<dbReference type="GO" id="GO:0005886">
    <property type="term" value="C:plasma membrane"/>
    <property type="evidence" value="ECO:0007669"/>
    <property type="project" value="UniProtKB-SubCell"/>
</dbReference>
<dbReference type="Gene3D" id="1.20.1250.20">
    <property type="entry name" value="MFS general substrate transporter like domains"/>
    <property type="match status" value="2"/>
</dbReference>
<feature type="transmembrane region" description="Helical" evidence="6">
    <location>
        <begin position="126"/>
        <end position="148"/>
    </location>
</feature>
<reference evidence="8 9" key="1">
    <citation type="journal article" date="2015" name="Genome Announc.">
        <title>Expanding the biotechnology potential of lactobacilli through comparative genomics of 213 strains and associated genera.</title>
        <authorList>
            <person name="Sun Z."/>
            <person name="Harris H.M."/>
            <person name="McCann A."/>
            <person name="Guo C."/>
            <person name="Argimon S."/>
            <person name="Zhang W."/>
            <person name="Yang X."/>
            <person name="Jeffery I.B."/>
            <person name="Cooney J.C."/>
            <person name="Kagawa T.F."/>
            <person name="Liu W."/>
            <person name="Song Y."/>
            <person name="Salvetti E."/>
            <person name="Wrobel A."/>
            <person name="Rasinkangas P."/>
            <person name="Parkhill J."/>
            <person name="Rea M.C."/>
            <person name="O'Sullivan O."/>
            <person name="Ritari J."/>
            <person name="Douillard F.P."/>
            <person name="Paul Ross R."/>
            <person name="Yang R."/>
            <person name="Briner A.E."/>
            <person name="Felis G.E."/>
            <person name="de Vos W.M."/>
            <person name="Barrangou R."/>
            <person name="Klaenhammer T.R."/>
            <person name="Caufield P.W."/>
            <person name="Cui Y."/>
            <person name="Zhang H."/>
            <person name="O'Toole P.W."/>
        </authorList>
    </citation>
    <scope>NUCLEOTIDE SEQUENCE [LARGE SCALE GENOMIC DNA]</scope>
    <source>
        <strain evidence="8 9">DSM 6035</strain>
    </source>
</reference>
<dbReference type="EMBL" id="AZGM01000013">
    <property type="protein sequence ID" value="KRM30192.1"/>
    <property type="molecule type" value="Genomic_DNA"/>
</dbReference>
<feature type="transmembrane region" description="Helical" evidence="6">
    <location>
        <begin position="373"/>
        <end position="396"/>
    </location>
</feature>
<dbReference type="Proteomes" id="UP000051412">
    <property type="component" value="Unassembled WGS sequence"/>
</dbReference>
<dbReference type="PANTHER" id="PTHR11360">
    <property type="entry name" value="MONOCARBOXYLATE TRANSPORTER"/>
    <property type="match status" value="1"/>
</dbReference>
<feature type="transmembrane region" description="Helical" evidence="6">
    <location>
        <begin position="249"/>
        <end position="270"/>
    </location>
</feature>
<keyword evidence="3 6" id="KW-0812">Transmembrane</keyword>
<keyword evidence="5 6" id="KW-0472">Membrane</keyword>
<evidence type="ECO:0000256" key="1">
    <source>
        <dbReference type="ARBA" id="ARBA00004651"/>
    </source>
</evidence>
<dbReference type="InterPro" id="IPR011701">
    <property type="entry name" value="MFS"/>
</dbReference>
<keyword evidence="4 6" id="KW-1133">Transmembrane helix</keyword>
<evidence type="ECO:0000259" key="7">
    <source>
        <dbReference type="PROSITE" id="PS50850"/>
    </source>
</evidence>
<feature type="transmembrane region" description="Helical" evidence="6">
    <location>
        <begin position="339"/>
        <end position="361"/>
    </location>
</feature>
<sequence length="437" mass="47216">MIPFKHRINPDIICLLFVFFKKETGLMVKTRNRYGVALAGVVLHLMIGGVYAWSVFTKPIAQQTGWKETAVSFAFSLAIFFLGMSAAFMGRLVEKFGPTVTGTISSICYGSGIALTGLAVQSHQLWLLYLAYGVIGGLGLGSGYVTPVSTIIRWFPDKRGLATGLAIMGFGFAALLTGPVAQHLMAVVGLANTFYVLGIFYFVVMVIAAQFIKKPRSHELPQAIAANAQRVSLTGQELTANQALKTRTFAFLWLMFFINITTGIGLVSAASPMAQNMTTMTAAAAAVMVGIIGLFNGFGRLAWATLSDYIGRPLTYSLIFVLDIVMLFILLFFKTPLIFALALCLLMSCYGAGFSVIPAYLGDVFGTKQLGAIHGYILTAWAAAGMVGPVLLSYTHQVLHNYYVTLVVFVIIDALAMLVSVMIQKDFVAHRAVKGVD</sequence>
<dbReference type="Pfam" id="PF07690">
    <property type="entry name" value="MFS_1"/>
    <property type="match status" value="1"/>
</dbReference>
<comment type="subcellular location">
    <subcellularLocation>
        <location evidence="1">Cell membrane</location>
        <topology evidence="1">Multi-pass membrane protein</topology>
    </subcellularLocation>
</comment>
<dbReference type="SUPFAM" id="SSF103473">
    <property type="entry name" value="MFS general substrate transporter"/>
    <property type="match status" value="1"/>
</dbReference>
<dbReference type="CDD" id="cd17353">
    <property type="entry name" value="MFS_OFA_like"/>
    <property type="match status" value="1"/>
</dbReference>
<evidence type="ECO:0000256" key="6">
    <source>
        <dbReference type="SAM" id="Phobius"/>
    </source>
</evidence>
<feature type="transmembrane region" description="Helical" evidence="6">
    <location>
        <begin position="34"/>
        <end position="53"/>
    </location>
</feature>
<comment type="caution">
    <text evidence="8">The sequence shown here is derived from an EMBL/GenBank/DDBJ whole genome shotgun (WGS) entry which is preliminary data.</text>
</comment>
<proteinExistence type="predicted"/>
<dbReference type="AlphaFoldDB" id="A0A0R1XJ54"/>
<feature type="transmembrane region" description="Helical" evidence="6">
    <location>
        <begin position="160"/>
        <end position="181"/>
    </location>
</feature>
<dbReference type="InterPro" id="IPR050327">
    <property type="entry name" value="Proton-linked_MCT"/>
</dbReference>
<feature type="transmembrane region" description="Helical" evidence="6">
    <location>
        <begin position="73"/>
        <end position="93"/>
    </location>
</feature>
<evidence type="ECO:0000256" key="3">
    <source>
        <dbReference type="ARBA" id="ARBA00022692"/>
    </source>
</evidence>
<feature type="transmembrane region" description="Helical" evidence="6">
    <location>
        <begin position="282"/>
        <end position="302"/>
    </location>
</feature>
<accession>A0A0R1XJ54</accession>
<feature type="domain" description="Major facilitator superfamily (MFS) profile" evidence="7">
    <location>
        <begin position="33"/>
        <end position="428"/>
    </location>
</feature>
<dbReference type="PANTHER" id="PTHR11360:SF317">
    <property type="entry name" value="MAJOR FACILITATOR SUPERFAMILY (MFS) PROFILE DOMAIN-CONTAINING PROTEIN-RELATED"/>
    <property type="match status" value="1"/>
</dbReference>
<dbReference type="PATRIC" id="fig|1423782.4.peg.393"/>
<dbReference type="InterPro" id="IPR020846">
    <property type="entry name" value="MFS_dom"/>
</dbReference>
<evidence type="ECO:0000256" key="5">
    <source>
        <dbReference type="ARBA" id="ARBA00023136"/>
    </source>
</evidence>
<feature type="transmembrane region" description="Helical" evidence="6">
    <location>
        <begin position="100"/>
        <end position="120"/>
    </location>
</feature>
<organism evidence="8 9">
    <name type="scientific">Limosilactobacillus panis DSM 6035</name>
    <dbReference type="NCBI Taxonomy" id="1423782"/>
    <lineage>
        <taxon>Bacteria</taxon>
        <taxon>Bacillati</taxon>
        <taxon>Bacillota</taxon>
        <taxon>Bacilli</taxon>
        <taxon>Lactobacillales</taxon>
        <taxon>Lactobacillaceae</taxon>
        <taxon>Limosilactobacillus</taxon>
    </lineage>
</organism>
<keyword evidence="9" id="KW-1185">Reference proteome</keyword>
<feature type="transmembrane region" description="Helical" evidence="6">
    <location>
        <begin position="314"/>
        <end position="333"/>
    </location>
</feature>
<evidence type="ECO:0000256" key="4">
    <source>
        <dbReference type="ARBA" id="ARBA00022989"/>
    </source>
</evidence>
<keyword evidence="2" id="KW-0813">Transport</keyword>
<name>A0A0R1XJ54_9LACO</name>
<gene>
    <name evidence="8" type="ORF">FD32_GL000380</name>
</gene>
<evidence type="ECO:0000313" key="9">
    <source>
        <dbReference type="Proteomes" id="UP000051412"/>
    </source>
</evidence>
<protein>
    <submittedName>
        <fullName evidence="8">MFS family major facilitator transporter, oxalate formate antiporter</fullName>
    </submittedName>
</protein>
<evidence type="ECO:0000313" key="8">
    <source>
        <dbReference type="EMBL" id="KRM30192.1"/>
    </source>
</evidence>
<dbReference type="InterPro" id="IPR036259">
    <property type="entry name" value="MFS_trans_sf"/>
</dbReference>
<dbReference type="GO" id="GO:0022857">
    <property type="term" value="F:transmembrane transporter activity"/>
    <property type="evidence" value="ECO:0007669"/>
    <property type="project" value="InterPro"/>
</dbReference>
<feature type="transmembrane region" description="Helical" evidence="6">
    <location>
        <begin position="193"/>
        <end position="212"/>
    </location>
</feature>
<feature type="transmembrane region" description="Helical" evidence="6">
    <location>
        <begin position="402"/>
        <end position="423"/>
    </location>
</feature>
<evidence type="ECO:0000256" key="2">
    <source>
        <dbReference type="ARBA" id="ARBA00022448"/>
    </source>
</evidence>
<dbReference type="PROSITE" id="PS50850">
    <property type="entry name" value="MFS"/>
    <property type="match status" value="1"/>
</dbReference>
<dbReference type="STRING" id="1423782.FD32_GL000380"/>